<protein>
    <submittedName>
        <fullName evidence="2">Uncharacterized protein</fullName>
    </submittedName>
</protein>
<dbReference type="EMBL" id="CAXAJV020001289">
    <property type="protein sequence ID" value="CAL7939128.1"/>
    <property type="molecule type" value="Genomic_DNA"/>
</dbReference>
<comment type="caution">
    <text evidence="2">The sequence shown here is derived from an EMBL/GenBank/DDBJ whole genome shotgun (WGS) entry which is preliminary data.</text>
</comment>
<sequence>MTNAMGGANLHTPPSIFQYMTGQQTTSQQSDQWMQMPQVPPMSIPWSTPSLQQPELIKLESFLHQKKRKLVATDLLDLRQTKQFITEEKMAAHFKDLHISPNYQSESVTSVSTADKQPIPLRDLNMELEMDAASIGETDQMKSGPRLVLSEELKRIQQEPILPNCLLSKLERPSMALVLWEPPSRHLRMFPSRDTPTPIPSTSDDNNNNNNNNINNNNNSNNNNNNNNNNEDITDLNHTLSSNSSVFEPMEL</sequence>
<dbReference type="Proteomes" id="UP001642520">
    <property type="component" value="Unassembled WGS sequence"/>
</dbReference>
<accession>A0ABP1NGD1</accession>
<evidence type="ECO:0000313" key="2">
    <source>
        <dbReference type="EMBL" id="CAL7939128.1"/>
    </source>
</evidence>
<dbReference type="InterPro" id="IPR029195">
    <property type="entry name" value="HCFC1R1"/>
</dbReference>
<name>A0ABP1NGD1_XYLVO</name>
<gene>
    <name evidence="2" type="ORF">XYLVIOL_LOCUS3694</name>
</gene>
<evidence type="ECO:0000256" key="1">
    <source>
        <dbReference type="SAM" id="MobiDB-lite"/>
    </source>
</evidence>
<feature type="compositionally biased region" description="Polar residues" evidence="1">
    <location>
        <begin position="236"/>
        <end position="246"/>
    </location>
</feature>
<evidence type="ECO:0000313" key="3">
    <source>
        <dbReference type="Proteomes" id="UP001642520"/>
    </source>
</evidence>
<feature type="region of interest" description="Disordered" evidence="1">
    <location>
        <begin position="187"/>
        <end position="252"/>
    </location>
</feature>
<dbReference type="PANTHER" id="PTHR16246">
    <property type="entry name" value="HOST CELL FACTOR C1 REGULATOR 1"/>
    <property type="match status" value="1"/>
</dbReference>
<reference evidence="2 3" key="1">
    <citation type="submission" date="2024-08" db="EMBL/GenBank/DDBJ databases">
        <authorList>
            <person name="Will J Nash"/>
            <person name="Angela Man"/>
            <person name="Seanna McTaggart"/>
            <person name="Kendall Baker"/>
            <person name="Tom Barker"/>
            <person name="Leah Catchpole"/>
            <person name="Alex Durrant"/>
            <person name="Karim Gharbi"/>
            <person name="Naomi Irish"/>
            <person name="Gemy Kaithakottil"/>
            <person name="Debby Ku"/>
            <person name="Aaliyah Providence"/>
            <person name="Felix Shaw"/>
            <person name="David Swarbreck"/>
            <person name="Chris Watkins"/>
            <person name="Ann M. McCartney"/>
            <person name="Giulio Formenti"/>
            <person name="Alice Mouton"/>
            <person name="Noel Vella"/>
            <person name="Bjorn M von Reumont"/>
            <person name="Adriana Vella"/>
            <person name="Wilfried Haerty"/>
        </authorList>
    </citation>
    <scope>NUCLEOTIDE SEQUENCE [LARGE SCALE GENOMIC DNA]</scope>
</reference>
<organism evidence="2 3">
    <name type="scientific">Xylocopa violacea</name>
    <name type="common">Violet carpenter bee</name>
    <name type="synonym">Apis violacea</name>
    <dbReference type="NCBI Taxonomy" id="135666"/>
    <lineage>
        <taxon>Eukaryota</taxon>
        <taxon>Metazoa</taxon>
        <taxon>Ecdysozoa</taxon>
        <taxon>Arthropoda</taxon>
        <taxon>Hexapoda</taxon>
        <taxon>Insecta</taxon>
        <taxon>Pterygota</taxon>
        <taxon>Neoptera</taxon>
        <taxon>Endopterygota</taxon>
        <taxon>Hymenoptera</taxon>
        <taxon>Apocrita</taxon>
        <taxon>Aculeata</taxon>
        <taxon>Apoidea</taxon>
        <taxon>Anthophila</taxon>
        <taxon>Apidae</taxon>
        <taxon>Xylocopa</taxon>
        <taxon>Xylocopa</taxon>
    </lineage>
</organism>
<dbReference type="Pfam" id="PF15810">
    <property type="entry name" value="CCDC117"/>
    <property type="match status" value="1"/>
</dbReference>
<keyword evidence="3" id="KW-1185">Reference proteome</keyword>
<dbReference type="InterPro" id="IPR031630">
    <property type="entry name" value="CCDC117"/>
</dbReference>
<proteinExistence type="predicted"/>
<feature type="compositionally biased region" description="Low complexity" evidence="1">
    <location>
        <begin position="206"/>
        <end position="230"/>
    </location>
</feature>
<dbReference type="PANTHER" id="PTHR16246:SF2">
    <property type="entry name" value="HOST CELL FACTOR C1 REGULATOR 1"/>
    <property type="match status" value="1"/>
</dbReference>